<name>A0A841J632_9SPHI</name>
<dbReference type="Proteomes" id="UP000548326">
    <property type="component" value="Unassembled WGS sequence"/>
</dbReference>
<reference evidence="1 2" key="1">
    <citation type="submission" date="2020-08" db="EMBL/GenBank/DDBJ databases">
        <title>Genomic Encyclopedia of Type Strains, Phase IV (KMG-V): Genome sequencing to study the core and pangenomes of soil and plant-associated prokaryotes.</title>
        <authorList>
            <person name="Whitman W."/>
        </authorList>
    </citation>
    <scope>NUCLEOTIDE SEQUENCE [LARGE SCALE GENOMIC DNA]</scope>
    <source>
        <strain evidence="1 2">MP601</strain>
    </source>
</reference>
<evidence type="ECO:0000313" key="2">
    <source>
        <dbReference type="Proteomes" id="UP000548326"/>
    </source>
</evidence>
<protein>
    <submittedName>
        <fullName evidence="1">Uncharacterized protein</fullName>
    </submittedName>
</protein>
<organism evidence="1 2">
    <name type="scientific">Mucilaginibacter lappiensis</name>
    <dbReference type="NCBI Taxonomy" id="354630"/>
    <lineage>
        <taxon>Bacteria</taxon>
        <taxon>Pseudomonadati</taxon>
        <taxon>Bacteroidota</taxon>
        <taxon>Sphingobacteriia</taxon>
        <taxon>Sphingobacteriales</taxon>
        <taxon>Sphingobacteriaceae</taxon>
        <taxon>Mucilaginibacter</taxon>
    </lineage>
</organism>
<dbReference type="AlphaFoldDB" id="A0A841J632"/>
<dbReference type="RefSeq" id="WP_260170797.1">
    <property type="nucleotide sequence ID" value="NZ_JACHCA010000002.1"/>
</dbReference>
<proteinExistence type="predicted"/>
<gene>
    <name evidence="1" type="ORF">HDF22_000764</name>
</gene>
<sequence length="74" mass="8473">MLQILIVTIKIFPQLNTYKPLQIAGVLFFKNSDGRAIIDNNRLGCHYRKITANAMVEKMNKISPMMAEVASERY</sequence>
<accession>A0A841J632</accession>
<evidence type="ECO:0000313" key="1">
    <source>
        <dbReference type="EMBL" id="MBB6126659.1"/>
    </source>
</evidence>
<comment type="caution">
    <text evidence="1">The sequence shown here is derived from an EMBL/GenBank/DDBJ whole genome shotgun (WGS) entry which is preliminary data.</text>
</comment>
<dbReference type="EMBL" id="JACHCA010000002">
    <property type="protein sequence ID" value="MBB6126659.1"/>
    <property type="molecule type" value="Genomic_DNA"/>
</dbReference>